<dbReference type="SUPFAM" id="SSF55021">
    <property type="entry name" value="ACT-like"/>
    <property type="match status" value="1"/>
</dbReference>
<dbReference type="Pfam" id="PF04607">
    <property type="entry name" value="RelA_SpoT"/>
    <property type="match status" value="1"/>
</dbReference>
<dbReference type="SMART" id="SM00954">
    <property type="entry name" value="RelA_SpoT"/>
    <property type="match status" value="1"/>
</dbReference>
<dbReference type="CDD" id="cd04876">
    <property type="entry name" value="ACT_RelA-SpoT"/>
    <property type="match status" value="1"/>
</dbReference>
<dbReference type="GO" id="GO:0005886">
    <property type="term" value="C:plasma membrane"/>
    <property type="evidence" value="ECO:0007669"/>
    <property type="project" value="TreeGrafter"/>
</dbReference>
<organism evidence="4 5">
    <name type="scientific">Faecalibacter macacae</name>
    <dbReference type="NCBI Taxonomy" id="1859289"/>
    <lineage>
        <taxon>Bacteria</taxon>
        <taxon>Pseudomonadati</taxon>
        <taxon>Bacteroidota</taxon>
        <taxon>Flavobacteriia</taxon>
        <taxon>Flavobacteriales</taxon>
        <taxon>Weeksellaceae</taxon>
        <taxon>Faecalibacter</taxon>
    </lineage>
</organism>
<dbReference type="Gene3D" id="3.30.70.260">
    <property type="match status" value="1"/>
</dbReference>
<dbReference type="SUPFAM" id="SSF81301">
    <property type="entry name" value="Nucleotidyltransferase"/>
    <property type="match status" value="1"/>
</dbReference>
<dbReference type="InterPro" id="IPR004095">
    <property type="entry name" value="TGS"/>
</dbReference>
<dbReference type="InterPro" id="IPR012676">
    <property type="entry name" value="TGS-like"/>
</dbReference>
<dbReference type="RefSeq" id="WP_121934897.1">
    <property type="nucleotide sequence ID" value="NZ_RDOJ01000011.1"/>
</dbReference>
<keyword evidence="5" id="KW-1185">Reference proteome</keyword>
<dbReference type="CDD" id="cd00077">
    <property type="entry name" value="HDc"/>
    <property type="match status" value="1"/>
</dbReference>
<comment type="function">
    <text evidence="1">In eubacteria ppGpp (guanosine 3'-diphosphate 5'-diphosphate) is a mediator of the stringent response that coordinates a variety of cellular activities in response to changes in nutritional abundance.</text>
</comment>
<dbReference type="AlphaFoldDB" id="A0A3L9M7W9"/>
<comment type="caution">
    <text evidence="4">The sequence shown here is derived from an EMBL/GenBank/DDBJ whole genome shotgun (WGS) entry which is preliminary data.</text>
</comment>
<name>A0A3L9M7W9_9FLAO</name>
<dbReference type="InterPro" id="IPR033655">
    <property type="entry name" value="TGS_RelA/SpoT"/>
</dbReference>
<feature type="domain" description="TGS" evidence="3">
    <location>
        <begin position="409"/>
        <end position="470"/>
    </location>
</feature>
<dbReference type="InterPro" id="IPR004811">
    <property type="entry name" value="RelA/Spo_fam"/>
</dbReference>
<dbReference type="CDD" id="cd01668">
    <property type="entry name" value="TGS_RSH"/>
    <property type="match status" value="1"/>
</dbReference>
<proteinExistence type="inferred from homology"/>
<dbReference type="Gene3D" id="3.10.20.30">
    <property type="match status" value="1"/>
</dbReference>
<evidence type="ECO:0000313" key="4">
    <source>
        <dbReference type="EMBL" id="RLZ09170.1"/>
    </source>
</evidence>
<dbReference type="CDD" id="cd05399">
    <property type="entry name" value="NT_Rel-Spo_like"/>
    <property type="match status" value="1"/>
</dbReference>
<dbReference type="NCBIfam" id="TIGR00691">
    <property type="entry name" value="spoT_relA"/>
    <property type="match status" value="1"/>
</dbReference>
<dbReference type="InterPro" id="IPR045600">
    <property type="entry name" value="RelA/SpoT_AH_RIS"/>
</dbReference>
<dbReference type="InterPro" id="IPR043519">
    <property type="entry name" value="NT_sf"/>
</dbReference>
<feature type="domain" description="ACT" evidence="2">
    <location>
        <begin position="672"/>
        <end position="746"/>
    </location>
</feature>
<dbReference type="Gene3D" id="1.10.3210.10">
    <property type="entry name" value="Hypothetical protein af1432"/>
    <property type="match status" value="1"/>
</dbReference>
<dbReference type="InterPro" id="IPR007685">
    <property type="entry name" value="RelA_SpoT"/>
</dbReference>
<dbReference type="SMART" id="SM00471">
    <property type="entry name" value="HDc"/>
    <property type="match status" value="1"/>
</dbReference>
<dbReference type="SUPFAM" id="SSF109604">
    <property type="entry name" value="HD-domain/PDEase-like"/>
    <property type="match status" value="1"/>
</dbReference>
<dbReference type="Pfam" id="PF13328">
    <property type="entry name" value="HD_4"/>
    <property type="match status" value="1"/>
</dbReference>
<dbReference type="PROSITE" id="PS51880">
    <property type="entry name" value="TGS"/>
    <property type="match status" value="1"/>
</dbReference>
<dbReference type="PROSITE" id="PS51671">
    <property type="entry name" value="ACT"/>
    <property type="match status" value="1"/>
</dbReference>
<sequence>MAAPLVMTQEQLEQENIEITRRYKEMLKNTYVTLSDDDKKLIRKAFDLAVEAHKDQRRKTGEPYIYHPIAVAKIVADEIGLGATSIAAALMHDVVEDTDYTIEDIEKLFGKKIAKIIDGLTKISVLNKQDVSIQSENYKKLLLTLSEDVRVILIKIADRLHNMRTLESMREDKQLKIASETIFIYAPLAHRMGLYNIKSELEDLSLKYTKPEEYYAIERKLTETKEDRAKYIKDFIKSLKEKLDEEGLDFEIKGRSKSINSIYRKMVKQGIPFEEVYDLFAIRIIYRSDRKNEKFLAWKIYSMVTDIYIPNPKRMRDWITHPKSTGYESLHVTVMGPEARWIEVQIRSERMDEVAEMGIAAHYKYKENYNEEDTKVDEWIHQVREMLEQEDTKDAIEFMDSFQFNLYSKEIYVFTPKGDLHSLPKGASSLDFAYAIHTNVGDRCLGAKVNGKLYPLSYKLQSGDQVEIITSSQQKPKIEWLEYAITSKARSKIKASLNSDKRKVADEGKEILMRKLRHLKVDFSEQTVNQLQQFFKLNSSQDLFYNVAIGVIDNNELRKYVDNNTGFTGLFNRFRKSTFSSSPSKPKPQEIVDKTKLDSLVFGNDEERLNYEMATCCSPIPGDKVYGFITVSKGIKVHKVDCPNSVSLQANYAYRIIKAKWIDSSQQEFKALIVLEGLDRPGMVSDITLVVSKNNALNMHSINLSEEAGVFNGKITLSVKNKSQLEEVMKELEKIEGIQTVKRTYKN</sequence>
<dbReference type="Gene3D" id="3.30.460.10">
    <property type="entry name" value="Beta Polymerase, domain 2"/>
    <property type="match status" value="1"/>
</dbReference>
<gene>
    <name evidence="4" type="ORF">EAH69_09165</name>
</gene>
<evidence type="ECO:0000259" key="2">
    <source>
        <dbReference type="PROSITE" id="PS51671"/>
    </source>
</evidence>
<protein>
    <submittedName>
        <fullName evidence="4">Bifunctional (P)ppGpp synthetase/guanosine-3',5'-bis(Diphosphate) 3'-pyrophosphohydrolase</fullName>
    </submittedName>
</protein>
<reference evidence="4 5" key="1">
    <citation type="submission" date="2018-10" db="EMBL/GenBank/DDBJ databases">
        <authorList>
            <person name="Chen X."/>
        </authorList>
    </citation>
    <scope>NUCLEOTIDE SEQUENCE [LARGE SCALE GENOMIC DNA]</scope>
    <source>
        <strain evidence="4 5">YIM 102668</strain>
    </source>
</reference>
<dbReference type="SUPFAM" id="SSF81271">
    <property type="entry name" value="TGS-like"/>
    <property type="match status" value="1"/>
</dbReference>
<dbReference type="Proteomes" id="UP000275348">
    <property type="component" value="Unassembled WGS sequence"/>
</dbReference>
<dbReference type="Pfam" id="PF02824">
    <property type="entry name" value="TGS"/>
    <property type="match status" value="1"/>
</dbReference>
<dbReference type="Pfam" id="PF19296">
    <property type="entry name" value="RelA_AH_RIS"/>
    <property type="match status" value="1"/>
</dbReference>
<dbReference type="PANTHER" id="PTHR21262">
    <property type="entry name" value="GUANOSINE-3',5'-BIS DIPHOSPHATE 3'-PYROPHOSPHOHYDROLASE"/>
    <property type="match status" value="1"/>
</dbReference>
<evidence type="ECO:0000313" key="5">
    <source>
        <dbReference type="Proteomes" id="UP000275348"/>
    </source>
</evidence>
<accession>A0A3L9M7W9</accession>
<dbReference type="InterPro" id="IPR003607">
    <property type="entry name" value="HD/PDEase_dom"/>
</dbReference>
<evidence type="ECO:0000256" key="1">
    <source>
        <dbReference type="RuleBase" id="RU003847"/>
    </source>
</evidence>
<evidence type="ECO:0000259" key="3">
    <source>
        <dbReference type="PROSITE" id="PS51880"/>
    </source>
</evidence>
<dbReference type="InterPro" id="IPR012675">
    <property type="entry name" value="Beta-grasp_dom_sf"/>
</dbReference>
<comment type="similarity">
    <text evidence="1">Belongs to the relA/spoT family.</text>
</comment>
<dbReference type="OrthoDB" id="9805041at2"/>
<dbReference type="InterPro" id="IPR045865">
    <property type="entry name" value="ACT-like_dom_sf"/>
</dbReference>
<dbReference type="GO" id="GO:0015969">
    <property type="term" value="P:guanosine tetraphosphate metabolic process"/>
    <property type="evidence" value="ECO:0007669"/>
    <property type="project" value="InterPro"/>
</dbReference>
<dbReference type="EMBL" id="RDOJ01000011">
    <property type="protein sequence ID" value="RLZ09170.1"/>
    <property type="molecule type" value="Genomic_DNA"/>
</dbReference>
<dbReference type="Pfam" id="PF13291">
    <property type="entry name" value="ACT_4"/>
    <property type="match status" value="1"/>
</dbReference>
<dbReference type="InterPro" id="IPR002912">
    <property type="entry name" value="ACT_dom"/>
</dbReference>
<dbReference type="FunFam" id="1.10.3210.10:FF:000001">
    <property type="entry name" value="GTP pyrophosphokinase RelA"/>
    <property type="match status" value="1"/>
</dbReference>
<dbReference type="FunFam" id="3.10.20.30:FF:000002">
    <property type="entry name" value="GTP pyrophosphokinase (RelA/SpoT)"/>
    <property type="match status" value="1"/>
</dbReference>
<dbReference type="PANTHER" id="PTHR21262:SF31">
    <property type="entry name" value="GTP PYROPHOSPHOKINASE"/>
    <property type="match status" value="1"/>
</dbReference>